<protein>
    <submittedName>
        <fullName evidence="1">Uncharacterized protein</fullName>
    </submittedName>
</protein>
<dbReference type="Proteomes" id="UP000319353">
    <property type="component" value="Unassembled WGS sequence"/>
</dbReference>
<proteinExistence type="predicted"/>
<dbReference type="AlphaFoldDB" id="A0A537KU11"/>
<organism evidence="1 2">
    <name type="scientific">Candidatus Segetimicrobium genomatis</name>
    <dbReference type="NCBI Taxonomy" id="2569760"/>
    <lineage>
        <taxon>Bacteria</taxon>
        <taxon>Bacillati</taxon>
        <taxon>Candidatus Sysuimicrobiota</taxon>
        <taxon>Candidatus Sysuimicrobiia</taxon>
        <taxon>Candidatus Sysuimicrobiales</taxon>
        <taxon>Candidatus Segetimicrobiaceae</taxon>
        <taxon>Candidatus Segetimicrobium</taxon>
    </lineage>
</organism>
<reference evidence="1 2" key="1">
    <citation type="journal article" date="2019" name="Nat. Microbiol.">
        <title>Mediterranean grassland soil C-N compound turnover is dependent on rainfall and depth, and is mediated by genomically divergent microorganisms.</title>
        <authorList>
            <person name="Diamond S."/>
            <person name="Andeer P.F."/>
            <person name="Li Z."/>
            <person name="Crits-Christoph A."/>
            <person name="Burstein D."/>
            <person name="Anantharaman K."/>
            <person name="Lane K.R."/>
            <person name="Thomas B.C."/>
            <person name="Pan C."/>
            <person name="Northen T.R."/>
            <person name="Banfield J.F."/>
        </authorList>
    </citation>
    <scope>NUCLEOTIDE SEQUENCE [LARGE SCALE GENOMIC DNA]</scope>
    <source>
        <strain evidence="1">NP_4</strain>
    </source>
</reference>
<gene>
    <name evidence="1" type="ORF">E6H01_11415</name>
</gene>
<comment type="caution">
    <text evidence="1">The sequence shown here is derived from an EMBL/GenBank/DDBJ whole genome shotgun (WGS) entry which is preliminary data.</text>
</comment>
<accession>A0A537KU11</accession>
<sequence length="63" mass="6705">MPLRTSGVPVIHRASVVPGATLFGLTRSATFRQRALITKLDRLESVADVRELTDCSPPANSGA</sequence>
<evidence type="ECO:0000313" key="2">
    <source>
        <dbReference type="Proteomes" id="UP000319353"/>
    </source>
</evidence>
<dbReference type="EMBL" id="VBAL01000142">
    <property type="protein sequence ID" value="TMI99228.1"/>
    <property type="molecule type" value="Genomic_DNA"/>
</dbReference>
<name>A0A537KU11_9BACT</name>
<evidence type="ECO:0000313" key="1">
    <source>
        <dbReference type="EMBL" id="TMI99228.1"/>
    </source>
</evidence>